<reference evidence="3 4" key="1">
    <citation type="submission" date="2016-05" db="EMBL/GenBank/DDBJ databases">
        <title>Genomic and physiological characterization of Planctopirus sp. isolated from fresh water lake.</title>
        <authorList>
            <person name="Subhash Y."/>
            <person name="Ramana C."/>
        </authorList>
    </citation>
    <scope>NUCLEOTIDE SEQUENCE [LARGE SCALE GENOMIC DNA]</scope>
    <source>
        <strain evidence="3 4">JC280</strain>
    </source>
</reference>
<feature type="region of interest" description="Disordered" evidence="1">
    <location>
        <begin position="427"/>
        <end position="447"/>
    </location>
</feature>
<feature type="domain" description="Thioredoxin" evidence="2">
    <location>
        <begin position="282"/>
        <end position="432"/>
    </location>
</feature>
<sequence length="447" mass="48563">MEQPESHHMLRSRIRWSMTHKSTHQPSMSRNVCTWPVVAGKFVFAVALATGSQFSAMAQEAGAPPAAAAKPAPQDPLKQEEVSDALYAIPKGSADDILEFLEDLQQKRPRLKSRQQAIEHAIRVQKTIIEGTGQVLAMPKVELDTAVEAAEMHLQAHTLLASAQIDGAQEAALAAATKLKADTRKEISDLANQQLLMLRVLSAPTLTAQERATLSADILKAIETTKYSEESIGMGMQLAMVLESMPETGPAVDFLGDLANLLDKADKKEIKQAAEQVRGMARRINLPGNTMVLKGTTVDGKPFDLASLKGKVVLVDFWATWCGPCIAEMPNLKKAYEAYHDKGFEVVGVSLDDSKEDLMAFLKEKNVPWTTLFHEGTEEAPGGWSSPQAAYYGISGIPTCILINAEGKVISLEARGENLTNELAKLLGPVKEEPKDETTDDAPAKKK</sequence>
<feature type="compositionally biased region" description="Basic and acidic residues" evidence="1">
    <location>
        <begin position="430"/>
        <end position="447"/>
    </location>
</feature>
<proteinExistence type="predicted"/>
<dbReference type="PROSITE" id="PS51352">
    <property type="entry name" value="THIOREDOXIN_2"/>
    <property type="match status" value="1"/>
</dbReference>
<protein>
    <recommendedName>
        <fullName evidence="2">Thioredoxin domain-containing protein</fullName>
    </recommendedName>
</protein>
<dbReference type="PANTHER" id="PTHR42852">
    <property type="entry name" value="THIOL:DISULFIDE INTERCHANGE PROTEIN DSBE"/>
    <property type="match status" value="1"/>
</dbReference>
<dbReference type="InterPro" id="IPR036249">
    <property type="entry name" value="Thioredoxin-like_sf"/>
</dbReference>
<dbReference type="OrthoDB" id="252709at2"/>
<gene>
    <name evidence="3" type="ORF">A6X21_02175</name>
</gene>
<dbReference type="InterPro" id="IPR013740">
    <property type="entry name" value="Redoxin"/>
</dbReference>
<dbReference type="Gene3D" id="3.40.30.10">
    <property type="entry name" value="Glutaredoxin"/>
    <property type="match status" value="1"/>
</dbReference>
<evidence type="ECO:0000313" key="3">
    <source>
        <dbReference type="EMBL" id="ODA36511.1"/>
    </source>
</evidence>
<evidence type="ECO:0000259" key="2">
    <source>
        <dbReference type="PROSITE" id="PS51352"/>
    </source>
</evidence>
<dbReference type="STRING" id="1841610.A6X21_02175"/>
<dbReference type="InterPro" id="IPR050553">
    <property type="entry name" value="Thioredoxin_ResA/DsbE_sf"/>
</dbReference>
<evidence type="ECO:0000313" key="4">
    <source>
        <dbReference type="Proteomes" id="UP000094828"/>
    </source>
</evidence>
<dbReference type="CDD" id="cd02966">
    <property type="entry name" value="TlpA_like_family"/>
    <property type="match status" value="1"/>
</dbReference>
<comment type="caution">
    <text evidence="3">The sequence shown here is derived from an EMBL/GenBank/DDBJ whole genome shotgun (WGS) entry which is preliminary data.</text>
</comment>
<dbReference type="InterPro" id="IPR013766">
    <property type="entry name" value="Thioredoxin_domain"/>
</dbReference>
<keyword evidence="4" id="KW-1185">Reference proteome</keyword>
<dbReference type="Pfam" id="PF08534">
    <property type="entry name" value="Redoxin"/>
    <property type="match status" value="1"/>
</dbReference>
<name>A0A1C3ETA4_9PLAN</name>
<dbReference type="GO" id="GO:0016491">
    <property type="term" value="F:oxidoreductase activity"/>
    <property type="evidence" value="ECO:0007669"/>
    <property type="project" value="InterPro"/>
</dbReference>
<organism evidence="3 4">
    <name type="scientific">Planctopirus hydrillae</name>
    <dbReference type="NCBI Taxonomy" id="1841610"/>
    <lineage>
        <taxon>Bacteria</taxon>
        <taxon>Pseudomonadati</taxon>
        <taxon>Planctomycetota</taxon>
        <taxon>Planctomycetia</taxon>
        <taxon>Planctomycetales</taxon>
        <taxon>Planctomycetaceae</taxon>
        <taxon>Planctopirus</taxon>
    </lineage>
</organism>
<accession>A0A1C3ETA4</accession>
<dbReference type="Proteomes" id="UP000094828">
    <property type="component" value="Unassembled WGS sequence"/>
</dbReference>
<dbReference type="PANTHER" id="PTHR42852:SF13">
    <property type="entry name" value="PROTEIN DIPZ"/>
    <property type="match status" value="1"/>
</dbReference>
<dbReference type="AlphaFoldDB" id="A0A1C3ETA4"/>
<dbReference type="SUPFAM" id="SSF52833">
    <property type="entry name" value="Thioredoxin-like"/>
    <property type="match status" value="1"/>
</dbReference>
<dbReference type="EMBL" id="LYDR01000020">
    <property type="protein sequence ID" value="ODA36511.1"/>
    <property type="molecule type" value="Genomic_DNA"/>
</dbReference>
<evidence type="ECO:0000256" key="1">
    <source>
        <dbReference type="SAM" id="MobiDB-lite"/>
    </source>
</evidence>